<protein>
    <submittedName>
        <fullName evidence="1">44129_t:CDS:1</fullName>
    </submittedName>
</protein>
<evidence type="ECO:0000313" key="2">
    <source>
        <dbReference type="Proteomes" id="UP000789901"/>
    </source>
</evidence>
<dbReference type="EMBL" id="CAJVQB010120956">
    <property type="protein sequence ID" value="CAG8853169.1"/>
    <property type="molecule type" value="Genomic_DNA"/>
</dbReference>
<proteinExistence type="predicted"/>
<accession>A0ABN7XGP9</accession>
<sequence length="115" mass="13085">NLFQPAPQNYKPGMENIEDTQIQQVQPSTLDNIRRFVTEWNQDPVSQTSNLLIMGTQVFITNGDNAILLSLPTEESLVAYDDIPLFEDIEIFALVTKNPNQIDHPVDSERLFLPN</sequence>
<evidence type="ECO:0000313" key="1">
    <source>
        <dbReference type="EMBL" id="CAG8853169.1"/>
    </source>
</evidence>
<comment type="caution">
    <text evidence="1">The sequence shown here is derived from an EMBL/GenBank/DDBJ whole genome shotgun (WGS) entry which is preliminary data.</text>
</comment>
<organism evidence="1 2">
    <name type="scientific">Gigaspora margarita</name>
    <dbReference type="NCBI Taxonomy" id="4874"/>
    <lineage>
        <taxon>Eukaryota</taxon>
        <taxon>Fungi</taxon>
        <taxon>Fungi incertae sedis</taxon>
        <taxon>Mucoromycota</taxon>
        <taxon>Glomeromycotina</taxon>
        <taxon>Glomeromycetes</taxon>
        <taxon>Diversisporales</taxon>
        <taxon>Gigasporaceae</taxon>
        <taxon>Gigaspora</taxon>
    </lineage>
</organism>
<name>A0ABN7XGP9_GIGMA</name>
<gene>
    <name evidence="1" type="ORF">GMARGA_LOCUS41990</name>
</gene>
<feature type="non-terminal residue" evidence="1">
    <location>
        <position position="1"/>
    </location>
</feature>
<reference evidence="1 2" key="1">
    <citation type="submission" date="2021-06" db="EMBL/GenBank/DDBJ databases">
        <authorList>
            <person name="Kallberg Y."/>
            <person name="Tangrot J."/>
            <person name="Rosling A."/>
        </authorList>
    </citation>
    <scope>NUCLEOTIDE SEQUENCE [LARGE SCALE GENOMIC DNA]</scope>
    <source>
        <strain evidence="1 2">120-4 pot B 10/14</strain>
    </source>
</reference>
<keyword evidence="2" id="KW-1185">Reference proteome</keyword>
<dbReference type="Proteomes" id="UP000789901">
    <property type="component" value="Unassembled WGS sequence"/>
</dbReference>